<proteinExistence type="predicted"/>
<comment type="caution">
    <text evidence="1">The sequence shown here is derived from an EMBL/GenBank/DDBJ whole genome shotgun (WGS) entry which is preliminary data.</text>
</comment>
<evidence type="ECO:0000313" key="2">
    <source>
        <dbReference type="Proteomes" id="UP000612055"/>
    </source>
</evidence>
<dbReference type="AlphaFoldDB" id="A0A835XVF3"/>
<accession>A0A835XVF3</accession>
<name>A0A835XVF3_9CHLO</name>
<sequence length="183" mass="18545">MIPRSEGTRTFSTIKTRAFKAGIDGGGGGHRGGGNDDNATLFTELYVFGCDATATFTTDRASPAGAGALLGCGPRSLGAILRLTMEDARLESEARVAAVALAKALAPQYLSAPLLGASDSPAEPGCMPHQAAQSMGALLLPAVIESPEPLAAAVSELGSRKRWGRALSGTLLSCFGAAPRTGS</sequence>
<reference evidence="1" key="1">
    <citation type="journal article" date="2020" name="bioRxiv">
        <title>Comparative genomics of Chlamydomonas.</title>
        <authorList>
            <person name="Craig R.J."/>
            <person name="Hasan A.R."/>
            <person name="Ness R.W."/>
            <person name="Keightley P.D."/>
        </authorList>
    </citation>
    <scope>NUCLEOTIDE SEQUENCE</scope>
    <source>
        <strain evidence="1">CCAP 11/70</strain>
    </source>
</reference>
<evidence type="ECO:0000313" key="1">
    <source>
        <dbReference type="EMBL" id="KAG2486559.1"/>
    </source>
</evidence>
<organism evidence="1 2">
    <name type="scientific">Edaphochlamys debaryana</name>
    <dbReference type="NCBI Taxonomy" id="47281"/>
    <lineage>
        <taxon>Eukaryota</taxon>
        <taxon>Viridiplantae</taxon>
        <taxon>Chlorophyta</taxon>
        <taxon>core chlorophytes</taxon>
        <taxon>Chlorophyceae</taxon>
        <taxon>CS clade</taxon>
        <taxon>Chlamydomonadales</taxon>
        <taxon>Chlamydomonadales incertae sedis</taxon>
        <taxon>Edaphochlamys</taxon>
    </lineage>
</organism>
<keyword evidence="2" id="KW-1185">Reference proteome</keyword>
<protein>
    <submittedName>
        <fullName evidence="1">Uncharacterized protein</fullName>
    </submittedName>
</protein>
<dbReference type="EMBL" id="JAEHOE010000110">
    <property type="protein sequence ID" value="KAG2486559.1"/>
    <property type="molecule type" value="Genomic_DNA"/>
</dbReference>
<gene>
    <name evidence="1" type="ORF">HYH03_014730</name>
</gene>
<dbReference type="Proteomes" id="UP000612055">
    <property type="component" value="Unassembled WGS sequence"/>
</dbReference>